<keyword evidence="3" id="KW-0812">Transmembrane</keyword>
<feature type="domain" description="PSI" evidence="5">
    <location>
        <begin position="50"/>
        <end position="106"/>
    </location>
</feature>
<evidence type="ECO:0000313" key="6">
    <source>
        <dbReference type="EMBL" id="ORZ33581.1"/>
    </source>
</evidence>
<evidence type="ECO:0000256" key="3">
    <source>
        <dbReference type="SAM" id="Phobius"/>
    </source>
</evidence>
<evidence type="ECO:0000259" key="5">
    <source>
        <dbReference type="SMART" id="SM00423"/>
    </source>
</evidence>
<protein>
    <recommendedName>
        <fullName evidence="5">PSI domain-containing protein</fullName>
    </recommendedName>
</protein>
<evidence type="ECO:0000313" key="7">
    <source>
        <dbReference type="Proteomes" id="UP000193411"/>
    </source>
</evidence>
<keyword evidence="3" id="KW-1133">Transmembrane helix</keyword>
<dbReference type="InterPro" id="IPR016201">
    <property type="entry name" value="PSI"/>
</dbReference>
<name>A0A1Y2HI81_9FUNG</name>
<evidence type="ECO:0000256" key="4">
    <source>
        <dbReference type="SAM" id="SignalP"/>
    </source>
</evidence>
<accession>A0A1Y2HI81</accession>
<organism evidence="6 7">
    <name type="scientific">Catenaria anguillulae PL171</name>
    <dbReference type="NCBI Taxonomy" id="765915"/>
    <lineage>
        <taxon>Eukaryota</taxon>
        <taxon>Fungi</taxon>
        <taxon>Fungi incertae sedis</taxon>
        <taxon>Blastocladiomycota</taxon>
        <taxon>Blastocladiomycetes</taxon>
        <taxon>Blastocladiales</taxon>
        <taxon>Catenariaceae</taxon>
        <taxon>Catenaria</taxon>
    </lineage>
</organism>
<keyword evidence="4" id="KW-0732">Signal</keyword>
<dbReference type="AlphaFoldDB" id="A0A1Y2HI81"/>
<dbReference type="Proteomes" id="UP000193411">
    <property type="component" value="Unassembled WGS sequence"/>
</dbReference>
<feature type="signal peptide" evidence="4">
    <location>
        <begin position="1"/>
        <end position="23"/>
    </location>
</feature>
<feature type="compositionally biased region" description="Basic residues" evidence="2">
    <location>
        <begin position="159"/>
        <end position="174"/>
    </location>
</feature>
<keyword evidence="1" id="KW-0325">Glycoprotein</keyword>
<comment type="caution">
    <text evidence="6">The sequence shown here is derived from an EMBL/GenBank/DDBJ whole genome shotgun (WGS) entry which is preliminary data.</text>
</comment>
<dbReference type="OrthoDB" id="5596630at2759"/>
<dbReference type="EMBL" id="MCFL01000034">
    <property type="protein sequence ID" value="ORZ33581.1"/>
    <property type="molecule type" value="Genomic_DNA"/>
</dbReference>
<feature type="chain" id="PRO_5012124178" description="PSI domain-containing protein" evidence="4">
    <location>
        <begin position="24"/>
        <end position="194"/>
    </location>
</feature>
<reference evidence="6 7" key="1">
    <citation type="submission" date="2016-07" db="EMBL/GenBank/DDBJ databases">
        <title>Pervasive Adenine N6-methylation of Active Genes in Fungi.</title>
        <authorList>
            <consortium name="DOE Joint Genome Institute"/>
            <person name="Mondo S.J."/>
            <person name="Dannebaum R.O."/>
            <person name="Kuo R.C."/>
            <person name="Labutti K."/>
            <person name="Haridas S."/>
            <person name="Kuo A."/>
            <person name="Salamov A."/>
            <person name="Ahrendt S.R."/>
            <person name="Lipzen A."/>
            <person name="Sullivan W."/>
            <person name="Andreopoulos W.B."/>
            <person name="Clum A."/>
            <person name="Lindquist E."/>
            <person name="Daum C."/>
            <person name="Ramamoorthy G.K."/>
            <person name="Gryganskyi A."/>
            <person name="Culley D."/>
            <person name="Magnuson J.K."/>
            <person name="James T.Y."/>
            <person name="O'Malley M.A."/>
            <person name="Stajich J.E."/>
            <person name="Spatafora J.W."/>
            <person name="Visel A."/>
            <person name="Grigoriev I.V."/>
        </authorList>
    </citation>
    <scope>NUCLEOTIDE SEQUENCE [LARGE SCALE GENOMIC DNA]</scope>
    <source>
        <strain evidence="6 7">PL171</strain>
    </source>
</reference>
<feature type="region of interest" description="Disordered" evidence="2">
    <location>
        <begin position="157"/>
        <end position="194"/>
    </location>
</feature>
<gene>
    <name evidence="6" type="ORF">BCR44DRAFT_156215</name>
</gene>
<proteinExistence type="predicted"/>
<evidence type="ECO:0000256" key="1">
    <source>
        <dbReference type="ARBA" id="ARBA00023180"/>
    </source>
</evidence>
<dbReference type="SMART" id="SM00423">
    <property type="entry name" value="PSI"/>
    <property type="match status" value="1"/>
</dbReference>
<keyword evidence="7" id="KW-1185">Reference proteome</keyword>
<feature type="transmembrane region" description="Helical" evidence="3">
    <location>
        <begin position="114"/>
        <end position="135"/>
    </location>
</feature>
<sequence length="194" mass="20542">MKHFIALVFSFVAFMSFAALASAQGITVNPPAATATIAPPPLATSAPDVNCTALRTCSDCVKNGACGWCGVNDGTCIRAFNPLHGQGTGIDACYGQTDQFFLFQCSIGAKTASILAIAGGIVAGFILMFLITCMIRMRRSGTGNSAFTRMVDDFDKRYGKGNKKGGAKEAKKKKEPAQPMIDYKQSFMSGPSRV</sequence>
<evidence type="ECO:0000256" key="2">
    <source>
        <dbReference type="SAM" id="MobiDB-lite"/>
    </source>
</evidence>
<keyword evidence="3" id="KW-0472">Membrane</keyword>